<dbReference type="EMBL" id="JAOSIK010000035">
    <property type="protein sequence ID" value="MEK0312119.1"/>
    <property type="molecule type" value="Genomic_DNA"/>
</dbReference>
<protein>
    <submittedName>
        <fullName evidence="1">Uncharacterized protein</fullName>
    </submittedName>
</protein>
<comment type="caution">
    <text evidence="1">The sequence shown here is derived from an EMBL/GenBank/DDBJ whole genome shotgun (WGS) entry which is preliminary data.</text>
</comment>
<accession>A0ABU8ZTS7</accession>
<evidence type="ECO:0000313" key="1">
    <source>
        <dbReference type="EMBL" id="MEK0312119.1"/>
    </source>
</evidence>
<reference evidence="1 2" key="1">
    <citation type="journal article" date="2023" name="Int. J. Syst. Evol. Microbiol.">
        <title>The observation of taxonomic boundaries for the 16SrII and 16SrXXV phytoplasmas using genome-based delimitation.</title>
        <authorList>
            <person name="Rodrigues Jardim B."/>
            <person name="Tran-Nguyen L.T.T."/>
            <person name="Gambley C."/>
            <person name="Al-Sadi A.M."/>
            <person name="Al-Subhi A.M."/>
            <person name="Foissac X."/>
            <person name="Salar P."/>
            <person name="Cai H."/>
            <person name="Yang J.Y."/>
            <person name="Davis R."/>
            <person name="Jones L."/>
            <person name="Rodoni B."/>
            <person name="Constable F.E."/>
        </authorList>
    </citation>
    <scope>NUCLEOTIDE SEQUENCE [LARGE SCALE GENOMIC DNA]</scope>
    <source>
        <strain evidence="1">BAWM-322</strain>
    </source>
</reference>
<name>A0ABU8ZTS7_9MOLU</name>
<keyword evidence="2" id="KW-1185">Reference proteome</keyword>
<organism evidence="1 2">
    <name type="scientific">Candidatus Phytoplasma fabacearum</name>
    <dbReference type="NCBI Taxonomy" id="2982628"/>
    <lineage>
        <taxon>Bacteria</taxon>
        <taxon>Bacillati</taxon>
        <taxon>Mycoplasmatota</taxon>
        <taxon>Mollicutes</taxon>
        <taxon>Acholeplasmatales</taxon>
        <taxon>Acholeplasmataceae</taxon>
        <taxon>Candidatus Phytoplasma</taxon>
        <taxon>16SrII (Peanut WB group)</taxon>
    </lineage>
</organism>
<gene>
    <name evidence="1" type="ORF">OC725_02485</name>
</gene>
<evidence type="ECO:0000313" key="2">
    <source>
        <dbReference type="Proteomes" id="UP001382955"/>
    </source>
</evidence>
<sequence>MYADNITNAMKIAISLN</sequence>
<proteinExistence type="predicted"/>
<dbReference type="Proteomes" id="UP001382955">
    <property type="component" value="Unassembled WGS sequence"/>
</dbReference>